<proteinExistence type="predicted"/>
<sequence length="62" mass="6981">MVFSRQPKTTSSLDFHEPARGHQSAVMDVVYKKNLDKFCKAMNCLALQALRGVRELVQVTGE</sequence>
<feature type="non-terminal residue" evidence="1">
    <location>
        <position position="62"/>
    </location>
</feature>
<name>A0ABD0M7Y0_9CAEN</name>
<evidence type="ECO:0000313" key="1">
    <source>
        <dbReference type="EMBL" id="KAK7507613.1"/>
    </source>
</evidence>
<accession>A0ABD0M7Y0</accession>
<evidence type="ECO:0000313" key="2">
    <source>
        <dbReference type="Proteomes" id="UP001519460"/>
    </source>
</evidence>
<dbReference type="AlphaFoldDB" id="A0ABD0M7Y0"/>
<dbReference type="EMBL" id="JACVVK020000004">
    <property type="protein sequence ID" value="KAK7507613.1"/>
    <property type="molecule type" value="Genomic_DNA"/>
</dbReference>
<dbReference type="Proteomes" id="UP001519460">
    <property type="component" value="Unassembled WGS sequence"/>
</dbReference>
<reference evidence="1 2" key="1">
    <citation type="journal article" date="2023" name="Sci. Data">
        <title>Genome assembly of the Korean intertidal mud-creeper Batillaria attramentaria.</title>
        <authorList>
            <person name="Patra A.K."/>
            <person name="Ho P.T."/>
            <person name="Jun S."/>
            <person name="Lee S.J."/>
            <person name="Kim Y."/>
            <person name="Won Y.J."/>
        </authorList>
    </citation>
    <scope>NUCLEOTIDE SEQUENCE [LARGE SCALE GENOMIC DNA]</scope>
    <source>
        <strain evidence="1">Wonlab-2016</strain>
    </source>
</reference>
<protein>
    <submittedName>
        <fullName evidence="1">Uncharacterized protein</fullName>
    </submittedName>
</protein>
<organism evidence="1 2">
    <name type="scientific">Batillaria attramentaria</name>
    <dbReference type="NCBI Taxonomy" id="370345"/>
    <lineage>
        <taxon>Eukaryota</taxon>
        <taxon>Metazoa</taxon>
        <taxon>Spiralia</taxon>
        <taxon>Lophotrochozoa</taxon>
        <taxon>Mollusca</taxon>
        <taxon>Gastropoda</taxon>
        <taxon>Caenogastropoda</taxon>
        <taxon>Sorbeoconcha</taxon>
        <taxon>Cerithioidea</taxon>
        <taxon>Batillariidae</taxon>
        <taxon>Batillaria</taxon>
    </lineage>
</organism>
<gene>
    <name evidence="1" type="ORF">BaRGS_00001548</name>
</gene>
<keyword evidence="2" id="KW-1185">Reference proteome</keyword>
<comment type="caution">
    <text evidence="1">The sequence shown here is derived from an EMBL/GenBank/DDBJ whole genome shotgun (WGS) entry which is preliminary data.</text>
</comment>